<sequence length="144" mass="15745">MLDDNGAVRLIADLPTMPTEGNGTIKREFDALAFYALMRGAVKADESAICVIEHAAPFGKSMLSAAALEATKAGVLAVLRIQKHDVRRVAPTTWKKFFGLSADKDASLTLARGMYGHLPELKRAKDHNRAESLLIARWAQRNLT</sequence>
<accession>A0A494Y2Z2</accession>
<protein>
    <submittedName>
        <fullName evidence="1">Uncharacterized protein</fullName>
    </submittedName>
</protein>
<gene>
    <name evidence="1" type="ORF">D7S86_08240</name>
</gene>
<evidence type="ECO:0000313" key="2">
    <source>
        <dbReference type="Proteomes" id="UP000270342"/>
    </source>
</evidence>
<comment type="caution">
    <text evidence="1">The sequence shown here is derived from an EMBL/GenBank/DDBJ whole genome shotgun (WGS) entry which is preliminary data.</text>
</comment>
<reference evidence="1 2" key="1">
    <citation type="submission" date="2018-10" db="EMBL/GenBank/DDBJ databases">
        <title>Robbsia sp. DHC34, isolated from soil.</title>
        <authorList>
            <person name="Gao Z.-H."/>
            <person name="Qiu L.-H."/>
        </authorList>
    </citation>
    <scope>NUCLEOTIDE SEQUENCE [LARGE SCALE GENOMIC DNA]</scope>
    <source>
        <strain evidence="1 2">DHC34</strain>
    </source>
</reference>
<dbReference type="EMBL" id="RBZU01000003">
    <property type="protein sequence ID" value="RKP56378.1"/>
    <property type="molecule type" value="Genomic_DNA"/>
</dbReference>
<dbReference type="InterPro" id="IPR036397">
    <property type="entry name" value="RNaseH_sf"/>
</dbReference>
<evidence type="ECO:0000313" key="1">
    <source>
        <dbReference type="EMBL" id="RKP56378.1"/>
    </source>
</evidence>
<dbReference type="GO" id="GO:0008821">
    <property type="term" value="F:crossover junction DNA endonuclease activity"/>
    <property type="evidence" value="ECO:0007669"/>
    <property type="project" value="InterPro"/>
</dbReference>
<dbReference type="PANTHER" id="PTHR36015">
    <property type="entry name" value="HOLLIDAY JUNCTION RESOLVASE MOC1, CHLOROPLASTIC-RELATED"/>
    <property type="match status" value="1"/>
</dbReference>
<dbReference type="InterPro" id="IPR045290">
    <property type="entry name" value="MOC1-like"/>
</dbReference>
<dbReference type="AlphaFoldDB" id="A0A494Y2Z2"/>
<proteinExistence type="predicted"/>
<keyword evidence="2" id="KW-1185">Reference proteome</keyword>
<dbReference type="PANTHER" id="PTHR36015:SF6">
    <property type="entry name" value="HOLLIDAY JUNCTION RESOLVASE MOC1, CHLOROPLASTIC-RELATED"/>
    <property type="match status" value="1"/>
</dbReference>
<organism evidence="1 2">
    <name type="scientific">Pararobbsia silviterrae</name>
    <dbReference type="NCBI Taxonomy" id="1792498"/>
    <lineage>
        <taxon>Bacteria</taxon>
        <taxon>Pseudomonadati</taxon>
        <taxon>Pseudomonadota</taxon>
        <taxon>Betaproteobacteria</taxon>
        <taxon>Burkholderiales</taxon>
        <taxon>Burkholderiaceae</taxon>
        <taxon>Pararobbsia</taxon>
    </lineage>
</organism>
<name>A0A494Y2Z2_9BURK</name>
<dbReference type="GO" id="GO:0003676">
    <property type="term" value="F:nucleic acid binding"/>
    <property type="evidence" value="ECO:0007669"/>
    <property type="project" value="InterPro"/>
</dbReference>
<dbReference type="CDD" id="cd22992">
    <property type="entry name" value="MOC1"/>
    <property type="match status" value="1"/>
</dbReference>
<dbReference type="Proteomes" id="UP000270342">
    <property type="component" value="Unassembled WGS sequence"/>
</dbReference>
<dbReference type="Gene3D" id="3.30.420.10">
    <property type="entry name" value="Ribonuclease H-like superfamily/Ribonuclease H"/>
    <property type="match status" value="1"/>
</dbReference>